<evidence type="ECO:0000313" key="2">
    <source>
        <dbReference type="EMBL" id="TCV82572.1"/>
    </source>
</evidence>
<reference evidence="2 3" key="1">
    <citation type="submission" date="2019-03" db="EMBL/GenBank/DDBJ databases">
        <title>Systems level insights into methane cycling in arid and semi-arid ecosystems.</title>
        <authorList>
            <person name="Kalyuzhnaya M."/>
        </authorList>
    </citation>
    <scope>NUCLEOTIDE SEQUENCE [LARGE SCALE GENOMIC DNA]</scope>
    <source>
        <strain evidence="2 3">S-1</strain>
    </source>
</reference>
<accession>A0ABY2CK81</accession>
<feature type="region of interest" description="Disordered" evidence="1">
    <location>
        <begin position="27"/>
        <end position="49"/>
    </location>
</feature>
<proteinExistence type="predicted"/>
<dbReference type="RefSeq" id="WP_228375718.1">
    <property type="nucleotide sequence ID" value="NZ_SMCN01000012.1"/>
</dbReference>
<gene>
    <name evidence="2" type="ORF">EDE11_1122</name>
</gene>
<sequence length="49" mass="5295">MSIDRAAQLKTLHLFGMAAAWGEYPQGTSGKPNTGFSKNPLCRKSGWIA</sequence>
<evidence type="ECO:0000256" key="1">
    <source>
        <dbReference type="SAM" id="MobiDB-lite"/>
    </source>
</evidence>
<organism evidence="2 3">
    <name type="scientific">Methylomonas methanica</name>
    <dbReference type="NCBI Taxonomy" id="421"/>
    <lineage>
        <taxon>Bacteria</taxon>
        <taxon>Pseudomonadati</taxon>
        <taxon>Pseudomonadota</taxon>
        <taxon>Gammaproteobacteria</taxon>
        <taxon>Methylococcales</taxon>
        <taxon>Methylococcaceae</taxon>
        <taxon>Methylomonas</taxon>
    </lineage>
</organism>
<name>A0ABY2CK81_METMH</name>
<feature type="compositionally biased region" description="Polar residues" evidence="1">
    <location>
        <begin position="27"/>
        <end position="37"/>
    </location>
</feature>
<comment type="caution">
    <text evidence="2">The sequence shown here is derived from an EMBL/GenBank/DDBJ whole genome shotgun (WGS) entry which is preliminary data.</text>
</comment>
<dbReference type="Proteomes" id="UP000295649">
    <property type="component" value="Unassembled WGS sequence"/>
</dbReference>
<dbReference type="EMBL" id="SMCN01000012">
    <property type="protein sequence ID" value="TCV82572.1"/>
    <property type="molecule type" value="Genomic_DNA"/>
</dbReference>
<evidence type="ECO:0000313" key="3">
    <source>
        <dbReference type="Proteomes" id="UP000295649"/>
    </source>
</evidence>
<keyword evidence="3" id="KW-1185">Reference proteome</keyword>
<protein>
    <submittedName>
        <fullName evidence="2">Uncharacterized protein</fullName>
    </submittedName>
</protein>